<dbReference type="SUPFAM" id="SSF48264">
    <property type="entry name" value="Cytochrome P450"/>
    <property type="match status" value="1"/>
</dbReference>
<dbReference type="GO" id="GO:0004497">
    <property type="term" value="F:monooxygenase activity"/>
    <property type="evidence" value="ECO:0007669"/>
    <property type="project" value="UniProtKB-KW"/>
</dbReference>
<evidence type="ECO:0000256" key="1">
    <source>
        <dbReference type="ARBA" id="ARBA00001971"/>
    </source>
</evidence>
<dbReference type="Pfam" id="PF00067">
    <property type="entry name" value="p450"/>
    <property type="match status" value="1"/>
</dbReference>
<dbReference type="InterPro" id="IPR001128">
    <property type="entry name" value="Cyt_P450"/>
</dbReference>
<dbReference type="GO" id="GO:0020037">
    <property type="term" value="F:heme binding"/>
    <property type="evidence" value="ECO:0007669"/>
    <property type="project" value="InterPro"/>
</dbReference>
<gene>
    <name evidence="9" type="ORF">EAG_06552</name>
</gene>
<comment type="cofactor">
    <cofactor evidence="1 8">
        <name>heme</name>
        <dbReference type="ChEBI" id="CHEBI:30413"/>
    </cofactor>
</comment>
<dbReference type="OrthoDB" id="3945418at2759"/>
<keyword evidence="3 8" id="KW-0349">Heme</keyword>
<feature type="binding site" description="axial binding residue" evidence="8">
    <location>
        <position position="387"/>
    </location>
    <ligand>
        <name>heme</name>
        <dbReference type="ChEBI" id="CHEBI:30413"/>
    </ligand>
    <ligandPart>
        <name>Fe</name>
        <dbReference type="ChEBI" id="CHEBI:18248"/>
    </ligandPart>
</feature>
<proteinExistence type="inferred from homology"/>
<evidence type="ECO:0000256" key="7">
    <source>
        <dbReference type="ARBA" id="ARBA00023033"/>
    </source>
</evidence>
<dbReference type="OMA" id="VLPERWC"/>
<keyword evidence="6 8" id="KW-0408">Iron</keyword>
<dbReference type="InterPro" id="IPR002401">
    <property type="entry name" value="Cyt_P450_E_grp-I"/>
</dbReference>
<evidence type="ECO:0000256" key="5">
    <source>
        <dbReference type="ARBA" id="ARBA00023002"/>
    </source>
</evidence>
<dbReference type="InParanoid" id="E2B079"/>
<dbReference type="Gene3D" id="1.10.630.10">
    <property type="entry name" value="Cytochrome P450"/>
    <property type="match status" value="1"/>
</dbReference>
<dbReference type="PANTHER" id="PTHR24279:SF120">
    <property type="entry name" value="CYTOCHROME P450"/>
    <property type="match status" value="1"/>
</dbReference>
<keyword evidence="10" id="KW-1185">Reference proteome</keyword>
<evidence type="ECO:0000256" key="3">
    <source>
        <dbReference type="ARBA" id="ARBA00022617"/>
    </source>
</evidence>
<evidence type="ECO:0000256" key="2">
    <source>
        <dbReference type="ARBA" id="ARBA00010617"/>
    </source>
</evidence>
<accession>E2B079</accession>
<name>E2B079_CAMFO</name>
<dbReference type="STRING" id="104421.E2B079"/>
<dbReference type="PANTHER" id="PTHR24279">
    <property type="entry name" value="CYTOCHROME P450"/>
    <property type="match status" value="1"/>
</dbReference>
<keyword evidence="7" id="KW-0503">Monooxygenase</keyword>
<evidence type="ECO:0000313" key="10">
    <source>
        <dbReference type="Proteomes" id="UP000000311"/>
    </source>
</evidence>
<evidence type="ECO:0000256" key="6">
    <source>
        <dbReference type="ARBA" id="ARBA00023004"/>
    </source>
</evidence>
<dbReference type="Proteomes" id="UP000000311">
    <property type="component" value="Unassembled WGS sequence"/>
</dbReference>
<dbReference type="InterPro" id="IPR036396">
    <property type="entry name" value="Cyt_P450_sf"/>
</dbReference>
<dbReference type="FunCoup" id="E2B079">
    <property type="interactions" value="24"/>
</dbReference>
<reference evidence="9 10" key="1">
    <citation type="journal article" date="2010" name="Science">
        <title>Genomic comparison of the ants Camponotus floridanus and Harpegnathos saltator.</title>
        <authorList>
            <person name="Bonasio R."/>
            <person name="Zhang G."/>
            <person name="Ye C."/>
            <person name="Mutti N.S."/>
            <person name="Fang X."/>
            <person name="Qin N."/>
            <person name="Donahue G."/>
            <person name="Yang P."/>
            <person name="Li Q."/>
            <person name="Li C."/>
            <person name="Zhang P."/>
            <person name="Huang Z."/>
            <person name="Berger S.L."/>
            <person name="Reinberg D."/>
            <person name="Wang J."/>
            <person name="Liebig J."/>
        </authorList>
    </citation>
    <scope>NUCLEOTIDE SEQUENCE [LARGE SCALE GENOMIC DNA]</scope>
    <source>
        <strain evidence="10">C129</strain>
    </source>
</reference>
<sequence length="441" mass="51147">MLSLMMAGGPQKLHEYVDKRHQELGPVFREQIGPLWIVFVNSPDEFRRIFLRLEGPTPQHFLPEAWRLYNEIREQRRGLLFMDGDEWLHFRRILNKMMLLPDSTEPMCVPCQEAAENLTRKWKTYSLTGATIPNLEHQLYLWSIEVMLATLVGSRWRDWKPQIGPETEYLALMLHRIFVFSATLSMMPAKLAMRLRLPAWTKFVHTADMIMAKVRSLVPDMISLSSDGLLWMMMNEGIHNDDVVRIIVDFIIAAGDTTAVTMQWVLLLLSSRPKLQDQLFSDIKDLPPKEILRHPLLKGVWREALRLHPTAPFLSRYLLEDTTIGGYFVSKKDLIILSIYSSGRNGEDFPEPNEFLPERWVRTKDNFYQGVKNSYATLPFAMGVRSCIGRKLAETQMSLTLAQLIKNFKIECENRDGIKMILHLISIPSKPIQLKLTKRKV</sequence>
<keyword evidence="5" id="KW-0560">Oxidoreductase</keyword>
<organism evidence="10">
    <name type="scientific">Camponotus floridanus</name>
    <name type="common">Florida carpenter ant</name>
    <dbReference type="NCBI Taxonomy" id="104421"/>
    <lineage>
        <taxon>Eukaryota</taxon>
        <taxon>Metazoa</taxon>
        <taxon>Ecdysozoa</taxon>
        <taxon>Arthropoda</taxon>
        <taxon>Hexapoda</taxon>
        <taxon>Insecta</taxon>
        <taxon>Pterygota</taxon>
        <taxon>Neoptera</taxon>
        <taxon>Endopterygota</taxon>
        <taxon>Hymenoptera</taxon>
        <taxon>Apocrita</taxon>
        <taxon>Aculeata</taxon>
        <taxon>Formicoidea</taxon>
        <taxon>Formicidae</taxon>
        <taxon>Formicinae</taxon>
        <taxon>Camponotus</taxon>
    </lineage>
</organism>
<dbReference type="GO" id="GO:0016705">
    <property type="term" value="F:oxidoreductase activity, acting on paired donors, with incorporation or reduction of molecular oxygen"/>
    <property type="evidence" value="ECO:0007669"/>
    <property type="project" value="InterPro"/>
</dbReference>
<comment type="similarity">
    <text evidence="2">Belongs to the cytochrome P450 family.</text>
</comment>
<keyword evidence="4 8" id="KW-0479">Metal-binding</keyword>
<evidence type="ECO:0000256" key="8">
    <source>
        <dbReference type="PIRSR" id="PIRSR602401-1"/>
    </source>
</evidence>
<dbReference type="CDD" id="cd11054">
    <property type="entry name" value="CYP24A1-like"/>
    <property type="match status" value="1"/>
</dbReference>
<dbReference type="InterPro" id="IPR050479">
    <property type="entry name" value="CYP11_CYP27_families"/>
</dbReference>
<evidence type="ECO:0000256" key="4">
    <source>
        <dbReference type="ARBA" id="ARBA00022723"/>
    </source>
</evidence>
<dbReference type="GO" id="GO:0005506">
    <property type="term" value="F:iron ion binding"/>
    <property type="evidence" value="ECO:0007669"/>
    <property type="project" value="InterPro"/>
</dbReference>
<dbReference type="PRINTS" id="PR00385">
    <property type="entry name" value="P450"/>
</dbReference>
<protein>
    <submittedName>
        <fullName evidence="9">Cytochrome P450 315a1, mitochondrial</fullName>
    </submittedName>
</protein>
<dbReference type="EMBL" id="GL444420">
    <property type="protein sequence ID" value="EFN60908.1"/>
    <property type="molecule type" value="Genomic_DNA"/>
</dbReference>
<dbReference type="PRINTS" id="PR00463">
    <property type="entry name" value="EP450I"/>
</dbReference>
<evidence type="ECO:0000313" key="9">
    <source>
        <dbReference type="EMBL" id="EFN60908.1"/>
    </source>
</evidence>
<dbReference type="AlphaFoldDB" id="E2B079"/>